<comment type="caution">
    <text evidence="3">The sequence shown here is derived from an EMBL/GenBank/DDBJ whole genome shotgun (WGS) entry which is preliminary data.</text>
</comment>
<evidence type="ECO:0000313" key="3">
    <source>
        <dbReference type="EMBL" id="CAI8017619.1"/>
    </source>
</evidence>
<evidence type="ECO:0000313" key="4">
    <source>
        <dbReference type="Proteomes" id="UP001174909"/>
    </source>
</evidence>
<evidence type="ECO:0000256" key="2">
    <source>
        <dbReference type="SAM" id="MobiDB-lite"/>
    </source>
</evidence>
<gene>
    <name evidence="3" type="ORF">GBAR_LOCUS10676</name>
</gene>
<feature type="region of interest" description="Disordered" evidence="2">
    <location>
        <begin position="571"/>
        <end position="594"/>
    </location>
</feature>
<keyword evidence="1" id="KW-0175">Coiled coil</keyword>
<dbReference type="AlphaFoldDB" id="A0AA35WEJ9"/>
<feature type="compositionally biased region" description="Polar residues" evidence="2">
    <location>
        <begin position="585"/>
        <end position="594"/>
    </location>
</feature>
<dbReference type="EMBL" id="CASHTH010001645">
    <property type="protein sequence ID" value="CAI8017619.1"/>
    <property type="molecule type" value="Genomic_DNA"/>
</dbReference>
<dbReference type="Proteomes" id="UP001174909">
    <property type="component" value="Unassembled WGS sequence"/>
</dbReference>
<name>A0AA35WEJ9_GEOBA</name>
<proteinExistence type="predicted"/>
<accession>A0AA35WEJ9</accession>
<feature type="compositionally biased region" description="Polar residues" evidence="2">
    <location>
        <begin position="393"/>
        <end position="405"/>
    </location>
</feature>
<evidence type="ECO:0000256" key="1">
    <source>
        <dbReference type="SAM" id="Coils"/>
    </source>
</evidence>
<feature type="coiled-coil region" evidence="1">
    <location>
        <begin position="258"/>
        <end position="285"/>
    </location>
</feature>
<reference evidence="3" key="1">
    <citation type="submission" date="2023-03" db="EMBL/GenBank/DDBJ databases">
        <authorList>
            <person name="Steffen K."/>
            <person name="Cardenas P."/>
        </authorList>
    </citation>
    <scope>NUCLEOTIDE SEQUENCE</scope>
</reference>
<feature type="compositionally biased region" description="Basic and acidic residues" evidence="2">
    <location>
        <begin position="311"/>
        <end position="320"/>
    </location>
</feature>
<keyword evidence="4" id="KW-1185">Reference proteome</keyword>
<feature type="compositionally biased region" description="Basic and acidic residues" evidence="2">
    <location>
        <begin position="406"/>
        <end position="420"/>
    </location>
</feature>
<organism evidence="3 4">
    <name type="scientific">Geodia barretti</name>
    <name type="common">Barrett's horny sponge</name>
    <dbReference type="NCBI Taxonomy" id="519541"/>
    <lineage>
        <taxon>Eukaryota</taxon>
        <taxon>Metazoa</taxon>
        <taxon>Porifera</taxon>
        <taxon>Demospongiae</taxon>
        <taxon>Heteroscleromorpha</taxon>
        <taxon>Tetractinellida</taxon>
        <taxon>Astrophorina</taxon>
        <taxon>Geodiidae</taxon>
        <taxon>Geodia</taxon>
    </lineage>
</organism>
<feature type="region of interest" description="Disordered" evidence="2">
    <location>
        <begin position="369"/>
        <end position="420"/>
    </location>
</feature>
<feature type="region of interest" description="Disordered" evidence="2">
    <location>
        <begin position="289"/>
        <end position="320"/>
    </location>
</feature>
<feature type="region of interest" description="Disordered" evidence="2">
    <location>
        <begin position="113"/>
        <end position="140"/>
    </location>
</feature>
<sequence>MSSASLISQYKSQLRSLNPSLPQVIEHLVAREVLTRSEASRLRSTSNQFAHLCERLASKGTDSRDKILAEIASFSRGQKRAGEKGGAVCGLSHCEDLPVPQPNRKHILNGRAAEEGGDRCGGNRKRASGVTGERKREEQLQTKLPDMDRFIPQFYTLVCQLLQSLSGSSSSRWSHDESGDPLISEWLQADLNADQLLSYFPSHLRKSLVSHSHSTGGGRRRGKSSEGVFKSVSISELLAHFKSYVRRHEAEACERKLLAGKTKLLESLTERNAHLEEQVLGMRRTEIPDSHQLTNGHPPHHQNGTTGHSTTLEKGEGEEEARLKKMLRKSNARVEELLATNNQWAIEAGERASKVAILQIELQDAQKDNQSLRKTRHTTAPSVVGGAGGITRSEFTSNGDVVETNSRTEQEKQLKQERDAAVRENERLKAELVEERSGREEDRDEIEELRDRVANLRVQATSKMPTVKELTALSSENRQLREKAERDKAQIEALVQKLETLQNKLQMQHSSNLSSCEGSLLNEAATNQSGVLVESLAKEDDLNGVGNSHCYHDNRQGQGRKQAPIFIDDTPMAQKKPPFPWDTQAAATTHTMEL</sequence>
<protein>
    <submittedName>
        <fullName evidence="3">Uncharacterized protein</fullName>
    </submittedName>
</protein>